<sequence length="187" mass="20499">MTTDTLSPSTGHPSALHGRGPSQIAAASEADQLESLTISELKLILETPELGPDAPYGGVYRLHRVSSGLAHCGERFYRLRLSDVTGTAELYSRCADWPVTPENGQPQTIGIRWVHDRYDNLAPLVIPAPSSAPLPRSPLELLPAEEIPQPENLTRLLELVESLSTPGYKQLIREVFADPDFAYLFVT</sequence>
<dbReference type="AlphaFoldDB" id="A0A1I1MWZ1"/>
<dbReference type="RefSeq" id="WP_093426710.1">
    <property type="nucleotide sequence ID" value="NZ_FOMJ01000001.1"/>
</dbReference>
<dbReference type="Proteomes" id="UP000198611">
    <property type="component" value="Unassembled WGS sequence"/>
</dbReference>
<name>A0A1I1MWZ1_9GAMM</name>
<evidence type="ECO:0000313" key="3">
    <source>
        <dbReference type="Proteomes" id="UP000198611"/>
    </source>
</evidence>
<dbReference type="STRING" id="1123397.SAMN05660831_00002"/>
<reference evidence="2 3" key="1">
    <citation type="submission" date="2016-10" db="EMBL/GenBank/DDBJ databases">
        <authorList>
            <person name="de Groot N.N."/>
        </authorList>
    </citation>
    <scope>NUCLEOTIDE SEQUENCE [LARGE SCALE GENOMIC DNA]</scope>
    <source>
        <strain evidence="2 3">HL3</strain>
    </source>
</reference>
<protein>
    <submittedName>
        <fullName evidence="2">3'-5' exoribonuclease</fullName>
    </submittedName>
</protein>
<evidence type="ECO:0000256" key="1">
    <source>
        <dbReference type="SAM" id="MobiDB-lite"/>
    </source>
</evidence>
<organism evidence="2 3">
    <name type="scientific">Thiohalospira halophila DSM 15071</name>
    <dbReference type="NCBI Taxonomy" id="1123397"/>
    <lineage>
        <taxon>Bacteria</taxon>
        <taxon>Pseudomonadati</taxon>
        <taxon>Pseudomonadota</taxon>
        <taxon>Gammaproteobacteria</taxon>
        <taxon>Thiohalospirales</taxon>
        <taxon>Thiohalospiraceae</taxon>
        <taxon>Thiohalospira</taxon>
    </lineage>
</organism>
<evidence type="ECO:0000313" key="2">
    <source>
        <dbReference type="EMBL" id="SFC89911.1"/>
    </source>
</evidence>
<proteinExistence type="predicted"/>
<accession>A0A1I1MWZ1</accession>
<keyword evidence="3" id="KW-1185">Reference proteome</keyword>
<gene>
    <name evidence="2" type="ORF">SAMN05660831_00002</name>
</gene>
<dbReference type="OrthoDB" id="9778453at2"/>
<dbReference type="EMBL" id="FOMJ01000001">
    <property type="protein sequence ID" value="SFC89911.1"/>
    <property type="molecule type" value="Genomic_DNA"/>
</dbReference>
<feature type="compositionally biased region" description="Polar residues" evidence="1">
    <location>
        <begin position="1"/>
        <end position="12"/>
    </location>
</feature>
<feature type="region of interest" description="Disordered" evidence="1">
    <location>
        <begin position="1"/>
        <end position="22"/>
    </location>
</feature>